<feature type="signal peptide" evidence="1">
    <location>
        <begin position="1"/>
        <end position="18"/>
    </location>
</feature>
<organism evidence="2 3">
    <name type="scientific">Mythimna separata</name>
    <name type="common">Oriental armyworm</name>
    <name type="synonym">Pseudaletia separata</name>
    <dbReference type="NCBI Taxonomy" id="271217"/>
    <lineage>
        <taxon>Eukaryota</taxon>
        <taxon>Metazoa</taxon>
        <taxon>Ecdysozoa</taxon>
        <taxon>Arthropoda</taxon>
        <taxon>Hexapoda</taxon>
        <taxon>Insecta</taxon>
        <taxon>Pterygota</taxon>
        <taxon>Neoptera</taxon>
        <taxon>Endopterygota</taxon>
        <taxon>Lepidoptera</taxon>
        <taxon>Glossata</taxon>
        <taxon>Ditrysia</taxon>
        <taxon>Noctuoidea</taxon>
        <taxon>Noctuidae</taxon>
        <taxon>Noctuinae</taxon>
        <taxon>Hadenini</taxon>
        <taxon>Mythimna</taxon>
    </lineage>
</organism>
<dbReference type="PANTHER" id="PTHR11008">
    <property type="entry name" value="PROTEIN TAKEOUT-LIKE PROTEIN"/>
    <property type="match status" value="1"/>
</dbReference>
<accession>A0AAD7YIH4</accession>
<feature type="chain" id="PRO_5041959904" evidence="1">
    <location>
        <begin position="19"/>
        <end position="242"/>
    </location>
</feature>
<dbReference type="Proteomes" id="UP001231518">
    <property type="component" value="Chromosome 14"/>
</dbReference>
<protein>
    <submittedName>
        <fullName evidence="2">Uncharacterized protein</fullName>
    </submittedName>
</protein>
<reference evidence="2" key="1">
    <citation type="submission" date="2023-03" db="EMBL/GenBank/DDBJ databases">
        <title>Chromosome-level genomes of two armyworms, Mythimna separata and Mythimna loreyi, provide insights into the biosynthesis and reception of sex pheromones.</title>
        <authorList>
            <person name="Zhao H."/>
        </authorList>
    </citation>
    <scope>NUCLEOTIDE SEQUENCE</scope>
    <source>
        <strain evidence="2">BeijingLab</strain>
        <tissue evidence="2">Pupa</tissue>
    </source>
</reference>
<dbReference type="EMBL" id="JARGEI010000017">
    <property type="protein sequence ID" value="KAJ8716749.1"/>
    <property type="molecule type" value="Genomic_DNA"/>
</dbReference>
<dbReference type="GO" id="GO:0005615">
    <property type="term" value="C:extracellular space"/>
    <property type="evidence" value="ECO:0007669"/>
    <property type="project" value="TreeGrafter"/>
</dbReference>
<dbReference type="Pfam" id="PF06585">
    <property type="entry name" value="JHBP"/>
    <property type="match status" value="1"/>
</dbReference>
<dbReference type="Gene3D" id="3.15.10.30">
    <property type="entry name" value="Haemolymph juvenile hormone binding protein"/>
    <property type="match status" value="1"/>
</dbReference>
<keyword evidence="1" id="KW-0732">Signal</keyword>
<sequence>MKGRILVLFCALIVGAQAIQAPKLTLCKEEDSACLTKTASIIYKTAIQGVPELNLENLDPMYIDKIPGDLTGIKYELSNTTIKGSKSCDVVNMKLELQKSKLWLDIICPYLDMFGAYDVFGKILSIPITGNGDYRIECKEYHIRIDTDTKISQRKDGRKYISFKSYQFNSDLKGGMVSNFTNLFNGKQKELADNVLKFVNKNWKPVVKELQGPVFSTNLKKLIKNFNKYLKSVPLDQILVDF</sequence>
<evidence type="ECO:0000313" key="2">
    <source>
        <dbReference type="EMBL" id="KAJ8716749.1"/>
    </source>
</evidence>
<gene>
    <name evidence="2" type="ORF">PYW07_003376</name>
</gene>
<dbReference type="InterPro" id="IPR038606">
    <property type="entry name" value="To_sf"/>
</dbReference>
<evidence type="ECO:0000313" key="3">
    <source>
        <dbReference type="Proteomes" id="UP001231518"/>
    </source>
</evidence>
<name>A0AAD7YIH4_MYTSE</name>
<proteinExistence type="predicted"/>
<dbReference type="PANTHER" id="PTHR11008:SF41">
    <property type="entry name" value="RE70318P"/>
    <property type="match status" value="1"/>
</dbReference>
<keyword evidence="3" id="KW-1185">Reference proteome</keyword>
<dbReference type="SMART" id="SM00700">
    <property type="entry name" value="JHBP"/>
    <property type="match status" value="1"/>
</dbReference>
<dbReference type="InterPro" id="IPR010562">
    <property type="entry name" value="Haemolymph_juvenile_hormone-bd"/>
</dbReference>
<dbReference type="AlphaFoldDB" id="A0AAD7YIH4"/>
<comment type="caution">
    <text evidence="2">The sequence shown here is derived from an EMBL/GenBank/DDBJ whole genome shotgun (WGS) entry which is preliminary data.</text>
</comment>
<evidence type="ECO:0000256" key="1">
    <source>
        <dbReference type="SAM" id="SignalP"/>
    </source>
</evidence>